<dbReference type="PANTHER" id="PTHR43667">
    <property type="entry name" value="CYCLOPROPANE-FATTY-ACYL-PHOSPHOLIPID SYNTHASE"/>
    <property type="match status" value="1"/>
</dbReference>
<feature type="non-terminal residue" evidence="1">
    <location>
        <position position="1"/>
    </location>
</feature>
<dbReference type="SUPFAM" id="SSF53335">
    <property type="entry name" value="S-adenosyl-L-methionine-dependent methyltransferases"/>
    <property type="match status" value="1"/>
</dbReference>
<dbReference type="OrthoDB" id="8300214at2759"/>
<dbReference type="Pfam" id="PF02353">
    <property type="entry name" value="CMAS"/>
    <property type="match status" value="1"/>
</dbReference>
<dbReference type="AlphaFoldDB" id="A0A2G9TIJ9"/>
<dbReference type="InterPro" id="IPR029063">
    <property type="entry name" value="SAM-dependent_MTases_sf"/>
</dbReference>
<protein>
    <recommendedName>
        <fullName evidence="3">Cyclopropane-fatty-acyl-phospholipid synthase</fullName>
    </recommendedName>
</protein>
<evidence type="ECO:0000313" key="2">
    <source>
        <dbReference type="Proteomes" id="UP000230423"/>
    </source>
</evidence>
<dbReference type="EMBL" id="KZ366009">
    <property type="protein sequence ID" value="PIO57352.1"/>
    <property type="molecule type" value="Genomic_DNA"/>
</dbReference>
<dbReference type="Gene3D" id="3.40.50.150">
    <property type="entry name" value="Vaccinia Virus protein VP39"/>
    <property type="match status" value="1"/>
</dbReference>
<organism evidence="1 2">
    <name type="scientific">Teladorsagia circumcincta</name>
    <name type="common">Brown stomach worm</name>
    <name type="synonym">Ostertagia circumcincta</name>
    <dbReference type="NCBI Taxonomy" id="45464"/>
    <lineage>
        <taxon>Eukaryota</taxon>
        <taxon>Metazoa</taxon>
        <taxon>Ecdysozoa</taxon>
        <taxon>Nematoda</taxon>
        <taxon>Chromadorea</taxon>
        <taxon>Rhabditida</taxon>
        <taxon>Rhabditina</taxon>
        <taxon>Rhabditomorpha</taxon>
        <taxon>Strongyloidea</taxon>
        <taxon>Trichostrongylidae</taxon>
        <taxon>Teladorsagia</taxon>
    </lineage>
</organism>
<reference evidence="1 2" key="1">
    <citation type="submission" date="2015-09" db="EMBL/GenBank/DDBJ databases">
        <title>Draft genome of the parasitic nematode Teladorsagia circumcincta isolate WARC Sus (inbred).</title>
        <authorList>
            <person name="Mitreva M."/>
        </authorList>
    </citation>
    <scope>NUCLEOTIDE SEQUENCE [LARGE SCALE GENOMIC DNA]</scope>
    <source>
        <strain evidence="1 2">S</strain>
    </source>
</reference>
<feature type="non-terminal residue" evidence="1">
    <location>
        <position position="84"/>
    </location>
</feature>
<name>A0A2G9TIJ9_TELCI</name>
<keyword evidence="2" id="KW-1185">Reference proteome</keyword>
<evidence type="ECO:0000313" key="1">
    <source>
        <dbReference type="EMBL" id="PIO57352.1"/>
    </source>
</evidence>
<dbReference type="Proteomes" id="UP000230423">
    <property type="component" value="Unassembled WGS sequence"/>
</dbReference>
<sequence>PIEPVNEVDFKVLEEAQNRKMDRLIGMLNLKPSDRILEIGCGWGSCAVRAVQGIICPDAYYDRYCRSSDFIKKYIFPGGHMPSI</sequence>
<gene>
    <name evidence="1" type="ORF">TELCIR_21241</name>
</gene>
<dbReference type="InterPro" id="IPR050723">
    <property type="entry name" value="CFA/CMAS"/>
</dbReference>
<evidence type="ECO:0008006" key="3">
    <source>
        <dbReference type="Google" id="ProtNLM"/>
    </source>
</evidence>
<dbReference type="PANTHER" id="PTHR43667:SF2">
    <property type="entry name" value="FATTY ACID C-METHYL TRANSFERASE"/>
    <property type="match status" value="1"/>
</dbReference>
<proteinExistence type="predicted"/>
<accession>A0A2G9TIJ9</accession>